<dbReference type="SMART" id="SM00248">
    <property type="entry name" value="ANK"/>
    <property type="match status" value="3"/>
</dbReference>
<feature type="region of interest" description="Disordered" evidence="2">
    <location>
        <begin position="426"/>
        <end position="447"/>
    </location>
</feature>
<dbReference type="EMBL" id="CAMGZC010000964">
    <property type="protein sequence ID" value="CAI0650922.1"/>
    <property type="molecule type" value="Genomic_DNA"/>
</dbReference>
<dbReference type="Gene3D" id="1.25.40.20">
    <property type="entry name" value="Ankyrin repeat-containing domain"/>
    <property type="match status" value="1"/>
</dbReference>
<feature type="transmembrane region" description="Helical" evidence="3">
    <location>
        <begin position="271"/>
        <end position="291"/>
    </location>
</feature>
<dbReference type="PROSITE" id="PS50297">
    <property type="entry name" value="ANK_REP_REGION"/>
    <property type="match status" value="2"/>
</dbReference>
<evidence type="ECO:0000256" key="1">
    <source>
        <dbReference type="PROSITE-ProRule" id="PRU00023"/>
    </source>
</evidence>
<protein>
    <recommendedName>
        <fullName evidence="4">Peptidase S8/S53 domain-containing protein</fullName>
    </recommendedName>
</protein>
<proteinExistence type="predicted"/>
<dbReference type="SUPFAM" id="SSF52743">
    <property type="entry name" value="Subtilisin-like"/>
    <property type="match status" value="1"/>
</dbReference>
<keyword evidence="3" id="KW-0812">Transmembrane</keyword>
<dbReference type="SUPFAM" id="SSF48403">
    <property type="entry name" value="Ankyrin repeat"/>
    <property type="match status" value="1"/>
</dbReference>
<keyword evidence="6" id="KW-1185">Reference proteome</keyword>
<organism evidence="5 6">
    <name type="scientific">Colletotrichum noveboracense</name>
    <dbReference type="NCBI Taxonomy" id="2664923"/>
    <lineage>
        <taxon>Eukaryota</taxon>
        <taxon>Fungi</taxon>
        <taxon>Dikarya</taxon>
        <taxon>Ascomycota</taxon>
        <taxon>Pezizomycotina</taxon>
        <taxon>Sordariomycetes</taxon>
        <taxon>Hypocreomycetidae</taxon>
        <taxon>Glomerellales</taxon>
        <taxon>Glomerellaceae</taxon>
        <taxon>Colletotrichum</taxon>
        <taxon>Colletotrichum gloeosporioides species complex</taxon>
    </lineage>
</organism>
<keyword evidence="3" id="KW-1133">Transmembrane helix</keyword>
<gene>
    <name evidence="5" type="ORF">CGXH109_LOCUS100955</name>
</gene>
<dbReference type="Pfam" id="PF00023">
    <property type="entry name" value="Ank"/>
    <property type="match status" value="1"/>
</dbReference>
<evidence type="ECO:0000313" key="5">
    <source>
        <dbReference type="EMBL" id="CAI0650922.1"/>
    </source>
</evidence>
<dbReference type="CDD" id="cd00306">
    <property type="entry name" value="Peptidases_S8_S53"/>
    <property type="match status" value="1"/>
</dbReference>
<dbReference type="Pfam" id="PF00082">
    <property type="entry name" value="Peptidase_S8"/>
    <property type="match status" value="1"/>
</dbReference>
<reference evidence="5" key="1">
    <citation type="submission" date="2022-08" db="EMBL/GenBank/DDBJ databases">
        <authorList>
            <person name="Giroux E."/>
            <person name="Giroux E."/>
        </authorList>
    </citation>
    <scope>NUCLEOTIDE SEQUENCE</scope>
    <source>
        <strain evidence="5">H1091258</strain>
    </source>
</reference>
<name>A0A9W4WCB5_9PEZI</name>
<dbReference type="PANTHER" id="PTHR24184:SF11">
    <property type="entry name" value="ANKYRIN REPEAT AND SOCS BOX CONTAINING 3"/>
    <property type="match status" value="1"/>
</dbReference>
<evidence type="ECO:0000313" key="6">
    <source>
        <dbReference type="Proteomes" id="UP001152533"/>
    </source>
</evidence>
<dbReference type="InterPro" id="IPR002110">
    <property type="entry name" value="Ankyrin_rpt"/>
</dbReference>
<evidence type="ECO:0000256" key="3">
    <source>
        <dbReference type="SAM" id="Phobius"/>
    </source>
</evidence>
<dbReference type="Pfam" id="PF12796">
    <property type="entry name" value="Ank_2"/>
    <property type="match status" value="1"/>
</dbReference>
<sequence>MAPIGILTALVSAIRVCGSPSLKAFIGRAKEAAGNVEAELLSSTSRNVCELYNGGGIERIIGRPKILEVVLDRNVADEEFTREGGSAGIYTFADYVRNENHHQEWRPWPHREGTEPSQGDGPKTTEEFGPNLSHNVSIKRLDDGWFRVVGVIGFALQVGVLVFAAMATYYLRLEKDGEQPSSYACPMVIVGTVLVCGGVFFCAVLVGESTEEEIYQRERNLSERSSLYWLQPAQVHGDQTFEPFCYADVGGVGSLNRHITSRKKQSAPSELSVWLVVGSSVSGFVLQFVGLRGTHSSISLAQLGAALIMSILRAGLRTQRLDSQGNRLSEQEIRTMMISSDTLKGHELDWLALHIGQAEVMEDHGMNRGVPSTEQSGRNWRLCGLDIPWPREKDIENAPMLDETNSERRSYSWLFFGATTAGERITHHPSKANSGGIGLKPSESAEPQGRVDCANRILAYRRTLTRLTEPTTAKLDLAVLTRHFSNEMVAVRETARQLVLAIESVANSVCSSSTAIIMEEWRSKHNDLYCAMNCGVSPRAGDQIAKVVLHLHRGGKESHWRLEGKEIVEAMLGLWTWSLISESARNHSKLNLTRRRIVSSVKHPEEMGYHKWFRSAAGRPVKHTLKGPNTEFGPSTSWLNEEGKLRSATPTPTGNSEISEGPFYQLFGWFSGEPLHLSSSSEQSEIDVFTLPTTSDLLSLCAQEILGTFVKSILDLVKSIGEVEVDGTADNVCLRSRLASELAEAIEKSGLASRDDALLCVLPPIVRREFDAQRTPLWFAAGIGAEGMVSEALGQITDRHGSNLPFLAGPLLQAASKGRDNIVRLLLQHGADPNVADASRTTPLCQASENSHEQVVRVLLEFGEVNPNVTDPCGRTPLWHAANNGHELVVMALLEQGARPEKGDSAHGKPLDRAIHNGHDLVVREFHAHSEGKEMGYIGGGRGWVDDQMMKGPAKLYKDAFEISLERYLHCEDTEDRTEVDDTEAIKVAVLGQGIDSAKLRASGTDLDQHIFGTRNFASETHSEKGLHWGSTLASLIHQYGPKAKIYVAKVTDDPRVHSQDAEWIVEAIAYAIESWDVDIIVLPFGFRSVNRKMMKPLAETRKMNKKRIVIAAATANGFNSMRGYPATSPHVIAIHAVDGQGRHCGLAPAPKAGDCNFSVVGAGLKAPWRNAETGKRLVNGNTFAAGIAAGIVASFLEFVRISLVQDEPKLNLSPEDHTWLRSTDGMREMLHLMSTPIDECNFLTPWAVFGKNAKNSKRERIFDVIKMTVDKRRGRVVRMPEAGAENSRTSSCD</sequence>
<feature type="repeat" description="ANK" evidence="1">
    <location>
        <begin position="873"/>
        <end position="905"/>
    </location>
</feature>
<keyword evidence="1" id="KW-0040">ANK repeat</keyword>
<feature type="transmembrane region" description="Helical" evidence="3">
    <location>
        <begin position="183"/>
        <end position="206"/>
    </location>
</feature>
<evidence type="ECO:0000256" key="2">
    <source>
        <dbReference type="SAM" id="MobiDB-lite"/>
    </source>
</evidence>
<dbReference type="InterPro" id="IPR036770">
    <property type="entry name" value="Ankyrin_rpt-contain_sf"/>
</dbReference>
<dbReference type="Gene3D" id="3.40.50.200">
    <property type="entry name" value="Peptidase S8/S53 domain"/>
    <property type="match status" value="1"/>
</dbReference>
<evidence type="ECO:0000259" key="4">
    <source>
        <dbReference type="Pfam" id="PF00082"/>
    </source>
</evidence>
<feature type="repeat" description="ANK" evidence="1">
    <location>
        <begin position="810"/>
        <end position="838"/>
    </location>
</feature>
<dbReference type="PANTHER" id="PTHR24184">
    <property type="entry name" value="SI:CH211-189E2.2"/>
    <property type="match status" value="1"/>
</dbReference>
<feature type="domain" description="Peptidase S8/S53" evidence="4">
    <location>
        <begin position="1026"/>
        <end position="1196"/>
    </location>
</feature>
<feature type="compositionally biased region" description="Basic and acidic residues" evidence="2">
    <location>
        <begin position="103"/>
        <end position="114"/>
    </location>
</feature>
<dbReference type="Proteomes" id="UP001152533">
    <property type="component" value="Unassembled WGS sequence"/>
</dbReference>
<dbReference type="PROSITE" id="PS50088">
    <property type="entry name" value="ANK_REPEAT"/>
    <property type="match status" value="2"/>
</dbReference>
<feature type="region of interest" description="Disordered" evidence="2">
    <location>
        <begin position="103"/>
        <end position="129"/>
    </location>
</feature>
<keyword evidence="3" id="KW-0472">Membrane</keyword>
<dbReference type="InterPro" id="IPR036852">
    <property type="entry name" value="Peptidase_S8/S53_dom_sf"/>
</dbReference>
<dbReference type="GO" id="GO:0004252">
    <property type="term" value="F:serine-type endopeptidase activity"/>
    <property type="evidence" value="ECO:0007669"/>
    <property type="project" value="InterPro"/>
</dbReference>
<feature type="transmembrane region" description="Helical" evidence="3">
    <location>
        <begin position="145"/>
        <end position="171"/>
    </location>
</feature>
<dbReference type="InterPro" id="IPR000209">
    <property type="entry name" value="Peptidase_S8/S53_dom"/>
</dbReference>
<dbReference type="GO" id="GO:0006508">
    <property type="term" value="P:proteolysis"/>
    <property type="evidence" value="ECO:0007669"/>
    <property type="project" value="InterPro"/>
</dbReference>
<comment type="caution">
    <text evidence="5">The sequence shown here is derived from an EMBL/GenBank/DDBJ whole genome shotgun (WGS) entry which is preliminary data.</text>
</comment>
<accession>A0A9W4WCB5</accession>